<dbReference type="EMBL" id="CYPS01000046">
    <property type="protein sequence ID" value="CUH44387.1"/>
    <property type="molecule type" value="Genomic_DNA"/>
</dbReference>
<name>A0A0P1ERW3_9RHOB</name>
<dbReference type="InterPro" id="IPR051788">
    <property type="entry name" value="MFS_Transporter"/>
</dbReference>
<dbReference type="Pfam" id="PF07690">
    <property type="entry name" value="MFS_1"/>
    <property type="match status" value="1"/>
</dbReference>
<dbReference type="PANTHER" id="PTHR23514">
    <property type="entry name" value="BYPASS OF STOP CODON PROTEIN 6"/>
    <property type="match status" value="1"/>
</dbReference>
<reference evidence="8" key="1">
    <citation type="submission" date="2015-09" db="EMBL/GenBank/DDBJ databases">
        <authorList>
            <person name="Rodrigo-Torres L."/>
            <person name="Arahal D.R."/>
        </authorList>
    </citation>
    <scope>NUCLEOTIDE SEQUENCE [LARGE SCALE GENOMIC DNA]</scope>
    <source>
        <strain evidence="8">CECT 4293</strain>
    </source>
</reference>
<feature type="transmembrane region" description="Helical" evidence="5">
    <location>
        <begin position="136"/>
        <end position="157"/>
    </location>
</feature>
<sequence>MIGIMSAWRAVAVMFILNGALFGIWASRIPAVRDKLDLTHETLGYGLLFMAAGAVCSFPITGRLTDRFGAVVLTRYIAVLYTVSLILLALAGSFWSLAAFLFVFGAFHGSMDVAMNAWAAEVEQAYKKPVMSSFHAMWSLGAGLGALSGFAAVQMGLTVIQHFLLAGGIVVGLALGLSWVRWTSRRAAVSGGKVFALPSGALILVGFTALCGALGEGAVADWSAIFLRDVTDAAESIAALGYAVFSVAMVAFRLAGGFVIARFGPVATARFGGACAALGVFCVVSAAEAGLALAGFAMMGIGYAVIMPLAFSRAASDPNVPPGQAIASVATLGYGGLLIGPPLIGFLAEMLTLRIAFTALLPLAVFIVLLAGSLRPAETD</sequence>
<evidence type="ECO:0000313" key="7">
    <source>
        <dbReference type="EMBL" id="CUH44387.1"/>
    </source>
</evidence>
<evidence type="ECO:0000256" key="4">
    <source>
        <dbReference type="ARBA" id="ARBA00023136"/>
    </source>
</evidence>
<feature type="transmembrane region" description="Helical" evidence="5">
    <location>
        <begin position="355"/>
        <end position="374"/>
    </location>
</feature>
<dbReference type="InterPro" id="IPR036259">
    <property type="entry name" value="MFS_trans_sf"/>
</dbReference>
<keyword evidence="3 5" id="KW-1133">Transmembrane helix</keyword>
<feature type="transmembrane region" description="Helical" evidence="5">
    <location>
        <begin position="163"/>
        <end position="182"/>
    </location>
</feature>
<dbReference type="Proteomes" id="UP000050786">
    <property type="component" value="Unassembled WGS sequence"/>
</dbReference>
<dbReference type="GO" id="GO:0022857">
    <property type="term" value="F:transmembrane transporter activity"/>
    <property type="evidence" value="ECO:0007669"/>
    <property type="project" value="InterPro"/>
</dbReference>
<evidence type="ECO:0000256" key="3">
    <source>
        <dbReference type="ARBA" id="ARBA00022989"/>
    </source>
</evidence>
<feature type="transmembrane region" description="Helical" evidence="5">
    <location>
        <begin position="326"/>
        <end position="348"/>
    </location>
</feature>
<dbReference type="CDD" id="cd17393">
    <property type="entry name" value="MFS_MosC_like"/>
    <property type="match status" value="1"/>
</dbReference>
<evidence type="ECO:0000256" key="5">
    <source>
        <dbReference type="SAM" id="Phobius"/>
    </source>
</evidence>
<dbReference type="Gene3D" id="1.20.1250.20">
    <property type="entry name" value="MFS general substrate transporter like domains"/>
    <property type="match status" value="2"/>
</dbReference>
<dbReference type="InterPro" id="IPR011701">
    <property type="entry name" value="MFS"/>
</dbReference>
<dbReference type="PROSITE" id="PS50850">
    <property type="entry name" value="MFS"/>
    <property type="match status" value="1"/>
</dbReference>
<keyword evidence="4 5" id="KW-0472">Membrane</keyword>
<proteinExistence type="predicted"/>
<evidence type="ECO:0000259" key="6">
    <source>
        <dbReference type="PROSITE" id="PS50850"/>
    </source>
</evidence>
<keyword evidence="8" id="KW-1185">Reference proteome</keyword>
<dbReference type="PANTHER" id="PTHR23514:SF13">
    <property type="entry name" value="INNER MEMBRANE PROTEIN YBJJ"/>
    <property type="match status" value="1"/>
</dbReference>
<feature type="domain" description="Major facilitator superfamily (MFS) profile" evidence="6">
    <location>
        <begin position="201"/>
        <end position="380"/>
    </location>
</feature>
<gene>
    <name evidence="7" type="primary">ybjJ</name>
    <name evidence="7" type="ORF">RUM4293_03288</name>
</gene>
<feature type="transmembrane region" description="Helical" evidence="5">
    <location>
        <begin position="239"/>
        <end position="261"/>
    </location>
</feature>
<feature type="transmembrane region" description="Helical" evidence="5">
    <location>
        <begin position="273"/>
        <end position="306"/>
    </location>
</feature>
<evidence type="ECO:0000256" key="2">
    <source>
        <dbReference type="ARBA" id="ARBA00022692"/>
    </source>
</evidence>
<evidence type="ECO:0000313" key="8">
    <source>
        <dbReference type="Proteomes" id="UP000050786"/>
    </source>
</evidence>
<dbReference type="InterPro" id="IPR020846">
    <property type="entry name" value="MFS_dom"/>
</dbReference>
<evidence type="ECO:0000256" key="1">
    <source>
        <dbReference type="ARBA" id="ARBA00004141"/>
    </source>
</evidence>
<dbReference type="RefSeq" id="WP_082649325.1">
    <property type="nucleotide sequence ID" value="NZ_CYPS01000046.1"/>
</dbReference>
<dbReference type="AlphaFoldDB" id="A0A0P1ERW3"/>
<feature type="transmembrane region" description="Helical" evidence="5">
    <location>
        <begin position="194"/>
        <end position="219"/>
    </location>
</feature>
<accession>A0A0P1ERW3</accession>
<feature type="transmembrane region" description="Helical" evidence="5">
    <location>
        <begin position="42"/>
        <end position="60"/>
    </location>
</feature>
<comment type="subcellular location">
    <subcellularLocation>
        <location evidence="1">Membrane</location>
        <topology evidence="1">Multi-pass membrane protein</topology>
    </subcellularLocation>
</comment>
<organism evidence="7 8">
    <name type="scientific">Ruegeria atlantica</name>
    <dbReference type="NCBI Taxonomy" id="81569"/>
    <lineage>
        <taxon>Bacteria</taxon>
        <taxon>Pseudomonadati</taxon>
        <taxon>Pseudomonadota</taxon>
        <taxon>Alphaproteobacteria</taxon>
        <taxon>Rhodobacterales</taxon>
        <taxon>Roseobacteraceae</taxon>
        <taxon>Ruegeria</taxon>
    </lineage>
</organism>
<dbReference type="SUPFAM" id="SSF103473">
    <property type="entry name" value="MFS general substrate transporter"/>
    <property type="match status" value="1"/>
</dbReference>
<protein>
    <submittedName>
        <fullName evidence="7">Inner membrane protein YbjJ</fullName>
    </submittedName>
</protein>
<keyword evidence="2 5" id="KW-0812">Transmembrane</keyword>
<dbReference type="GO" id="GO:0016020">
    <property type="term" value="C:membrane"/>
    <property type="evidence" value="ECO:0007669"/>
    <property type="project" value="UniProtKB-SubCell"/>
</dbReference>